<keyword evidence="4" id="KW-1185">Reference proteome</keyword>
<reference evidence="3" key="1">
    <citation type="submission" date="2013-04" db="EMBL/GenBank/DDBJ databases">
        <title>The Genome Sequence of Fonticula alba ATCC 38817.</title>
        <authorList>
            <consortium name="The Broad Institute Genomics Platform"/>
            <person name="Russ C."/>
            <person name="Cuomo C."/>
            <person name="Burger G."/>
            <person name="Gray M.W."/>
            <person name="Holland P.W.H."/>
            <person name="King N."/>
            <person name="Lang F.B.F."/>
            <person name="Roger A.J."/>
            <person name="Ruiz-Trillo I."/>
            <person name="Brown M."/>
            <person name="Walker B."/>
            <person name="Young S."/>
            <person name="Zeng Q."/>
            <person name="Gargeya S."/>
            <person name="Fitzgerald M."/>
            <person name="Haas B."/>
            <person name="Abouelleil A."/>
            <person name="Allen A.W."/>
            <person name="Alvarado L."/>
            <person name="Arachchi H.M."/>
            <person name="Berlin A.M."/>
            <person name="Chapman S.B."/>
            <person name="Gainer-Dewar J."/>
            <person name="Goldberg J."/>
            <person name="Griggs A."/>
            <person name="Gujja S."/>
            <person name="Hansen M."/>
            <person name="Howarth C."/>
            <person name="Imamovic A."/>
            <person name="Ireland A."/>
            <person name="Larimer J."/>
            <person name="McCowan C."/>
            <person name="Murphy C."/>
            <person name="Pearson M."/>
            <person name="Poon T.W."/>
            <person name="Priest M."/>
            <person name="Roberts A."/>
            <person name="Saif S."/>
            <person name="Shea T."/>
            <person name="Sisk P."/>
            <person name="Sykes S."/>
            <person name="Wortman J."/>
            <person name="Nusbaum C."/>
            <person name="Birren B."/>
        </authorList>
    </citation>
    <scope>NUCLEOTIDE SEQUENCE [LARGE SCALE GENOMIC DNA]</scope>
    <source>
        <strain evidence="3">ATCC 38817</strain>
    </source>
</reference>
<dbReference type="SUPFAM" id="SSF50475">
    <property type="entry name" value="FMN-binding split barrel"/>
    <property type="match status" value="1"/>
</dbReference>
<dbReference type="PANTHER" id="PTHR34818">
    <property type="entry name" value="PROTEIN BLI-3"/>
    <property type="match status" value="1"/>
</dbReference>
<dbReference type="OrthoDB" id="434253at2759"/>
<dbReference type="eggNOG" id="ENOG502SCM3">
    <property type="taxonomic scope" value="Eukaryota"/>
</dbReference>
<evidence type="ECO:0000259" key="2">
    <source>
        <dbReference type="Pfam" id="PF16242"/>
    </source>
</evidence>
<name>A0A058Z3V3_FONAL</name>
<dbReference type="AlphaFoldDB" id="A0A058Z3V3"/>
<dbReference type="InterPro" id="IPR052917">
    <property type="entry name" value="Stress-Dev_Protein"/>
</dbReference>
<dbReference type="InterPro" id="IPR012349">
    <property type="entry name" value="Split_barrel_FMN-bd"/>
</dbReference>
<dbReference type="PANTHER" id="PTHR34818:SF1">
    <property type="entry name" value="PROTEIN BLI-3"/>
    <property type="match status" value="1"/>
</dbReference>
<dbReference type="STRING" id="691883.A0A058Z3V3"/>
<feature type="compositionally biased region" description="Basic and acidic residues" evidence="1">
    <location>
        <begin position="10"/>
        <end position="25"/>
    </location>
</feature>
<evidence type="ECO:0000313" key="3">
    <source>
        <dbReference type="EMBL" id="KCV68930.1"/>
    </source>
</evidence>
<protein>
    <recommendedName>
        <fullName evidence="2">General stress protein FMN-binding split barrel domain-containing protein</fullName>
    </recommendedName>
</protein>
<feature type="region of interest" description="Disordered" evidence="1">
    <location>
        <begin position="170"/>
        <end position="211"/>
    </location>
</feature>
<evidence type="ECO:0000313" key="4">
    <source>
        <dbReference type="Proteomes" id="UP000030693"/>
    </source>
</evidence>
<dbReference type="InterPro" id="IPR038725">
    <property type="entry name" value="YdaG_split_barrel_FMN-bd"/>
</dbReference>
<evidence type="ECO:0000256" key="1">
    <source>
        <dbReference type="SAM" id="MobiDB-lite"/>
    </source>
</evidence>
<sequence length="211" mass="23343">MGSVAPSSKDQSRMMDSAHGDKQHAEKVKKLVENMRGFHNAMLTTRRADSGLRTRPMAVAHVDDNGDVWFAMSCDSSKCSDIEFDPHVSVSFQSSSSFISISGKAIINKDRQKIDEFYTHAWDAFFPKGKESPELCLLRVEAQTAEIWDNTLTTKITMWMEAGMNMLKRGATDEAGPHSPKSARRGSLGETATDGTSSHKIHGAHEKINIK</sequence>
<dbReference type="Pfam" id="PF16242">
    <property type="entry name" value="Pyrid_ox_like"/>
    <property type="match status" value="1"/>
</dbReference>
<dbReference type="Proteomes" id="UP000030693">
    <property type="component" value="Unassembled WGS sequence"/>
</dbReference>
<gene>
    <name evidence="3" type="ORF">H696_04350</name>
</gene>
<accession>A0A058Z3V3</accession>
<organism evidence="3">
    <name type="scientific">Fonticula alba</name>
    <name type="common">Slime mold</name>
    <dbReference type="NCBI Taxonomy" id="691883"/>
    <lineage>
        <taxon>Eukaryota</taxon>
        <taxon>Rotosphaerida</taxon>
        <taxon>Fonticulaceae</taxon>
        <taxon>Fonticula</taxon>
    </lineage>
</organism>
<dbReference type="EMBL" id="KB932207">
    <property type="protein sequence ID" value="KCV68930.1"/>
    <property type="molecule type" value="Genomic_DNA"/>
</dbReference>
<feature type="region of interest" description="Disordered" evidence="1">
    <location>
        <begin position="1"/>
        <end position="25"/>
    </location>
</feature>
<feature type="domain" description="General stress protein FMN-binding split barrel" evidence="2">
    <location>
        <begin position="26"/>
        <end position="160"/>
    </location>
</feature>
<dbReference type="RefSeq" id="XP_009496501.1">
    <property type="nucleotide sequence ID" value="XM_009498226.1"/>
</dbReference>
<proteinExistence type="predicted"/>
<dbReference type="GeneID" id="20529075"/>
<dbReference type="Gene3D" id="2.30.110.10">
    <property type="entry name" value="Electron Transport, Fmn-binding Protein, Chain A"/>
    <property type="match status" value="1"/>
</dbReference>